<accession>A0A7H9AU74</accession>
<name>A0A7H9AU74_9FLAO</name>
<proteinExistence type="predicted"/>
<gene>
    <name evidence="1" type="ORF">HYG79_17335</name>
</gene>
<keyword evidence="2" id="KW-1185">Reference proteome</keyword>
<reference evidence="1 2" key="1">
    <citation type="journal article" date="2006" name="Int. J. Syst. Evol. Microbiol.">
        <title>Costertonia aggregata gen. nov., sp. nov., a mesophilic marine bacterium of the family Flavobacteriaceae, isolated from a mature biofilm.</title>
        <authorList>
            <person name="Kwon K.K."/>
            <person name="Lee Y.K."/>
            <person name="Lee H.K."/>
        </authorList>
    </citation>
    <scope>NUCLEOTIDE SEQUENCE [LARGE SCALE GENOMIC DNA]</scope>
    <source>
        <strain evidence="1 2">KCCM 42265</strain>
    </source>
</reference>
<dbReference type="RefSeq" id="WP_179243321.1">
    <property type="nucleotide sequence ID" value="NZ_CP058595.1"/>
</dbReference>
<evidence type="ECO:0000313" key="2">
    <source>
        <dbReference type="Proteomes" id="UP000509302"/>
    </source>
</evidence>
<evidence type="ECO:0000313" key="1">
    <source>
        <dbReference type="EMBL" id="QLG47043.1"/>
    </source>
</evidence>
<dbReference type="KEGG" id="cagg:HYG79_17335"/>
<dbReference type="AlphaFoldDB" id="A0A7H9AU74"/>
<dbReference type="Proteomes" id="UP000509302">
    <property type="component" value="Chromosome"/>
</dbReference>
<dbReference type="EMBL" id="CP058595">
    <property type="protein sequence ID" value="QLG47043.1"/>
    <property type="molecule type" value="Genomic_DNA"/>
</dbReference>
<organism evidence="1 2">
    <name type="scientific">Costertonia aggregata</name>
    <dbReference type="NCBI Taxonomy" id="343403"/>
    <lineage>
        <taxon>Bacteria</taxon>
        <taxon>Pseudomonadati</taxon>
        <taxon>Bacteroidota</taxon>
        <taxon>Flavobacteriia</taxon>
        <taxon>Flavobacteriales</taxon>
        <taxon>Flavobacteriaceae</taxon>
        <taxon>Costertonia</taxon>
    </lineage>
</organism>
<sequence length="137" mass="16137">MKSHLQLSDLEFERQFQHCELNPVLFNHEAHLRLAWIHIKKYGIGNALSNIQFQLKKFVVHVGAEDKYNSTLTVAAIKAVYHFMLKSTSNIFEDFIRELPRLKNNFRELINAHYGFDIFDSKQAKSRFLEPDLLPFD</sequence>
<protein>
    <submittedName>
        <fullName evidence="1">Uncharacterized protein</fullName>
    </submittedName>
</protein>